<feature type="domain" description="Csm6 6H" evidence="1">
    <location>
        <begin position="174"/>
        <end position="231"/>
    </location>
</feature>
<sequence length="426" mass="49456">MRVLLLTVGGSDEPIVKSIRHYQPDRVIFFCTETKGPAKGTEEMVDGEGKVCGRNRERPSIVAQTQLRESSYKVVLVEPDDPFHCYRLALEEIEALLQDDHEVIIDYTGGTKSMSVGLASAGIEYPECQLSIVSALRTDLIKVKDGMERVSKLPVNKVYIERQIGVWRSLTQSRDYEAAGEIIHKLSTYGHIEDTEEFNRMDYLTRGFAEWDRFNYKGAAKFIEVYKQLPEIGPYNTTVKQLARIIEFVEKWSPDDRQRPPGEGFLLVYDVLKNAERKADRGFYDDAVSRIYRGVEMYAQFCLMTGNPRLKSDEIDVGALPEEWQEHYEKKRNPINKKVQIGLKECYQLLKQTQHPVGEVWGQWENRVTDVLQIRNYSYLAHGLNPVTKEQYEEVNHTIWRFIDECDRKLKFKKGLKHYQQLPMKL</sequence>
<dbReference type="EMBL" id="BMEX01000001">
    <property type="protein sequence ID" value="GGA34117.1"/>
    <property type="molecule type" value="Genomic_DNA"/>
</dbReference>
<gene>
    <name evidence="2" type="ORF">GCM10007416_03600</name>
</gene>
<proteinExistence type="predicted"/>
<evidence type="ECO:0000259" key="1">
    <source>
        <dbReference type="Pfam" id="PF22205"/>
    </source>
</evidence>
<keyword evidence="3" id="KW-1185">Reference proteome</keyword>
<dbReference type="RefSeq" id="WP_188429173.1">
    <property type="nucleotide sequence ID" value="NZ_BMEX01000001.1"/>
</dbReference>
<organism evidence="2 3">
    <name type="scientific">Kroppenstedtia guangzhouensis</name>
    <dbReference type="NCBI Taxonomy" id="1274356"/>
    <lineage>
        <taxon>Bacteria</taxon>
        <taxon>Bacillati</taxon>
        <taxon>Bacillota</taxon>
        <taxon>Bacilli</taxon>
        <taxon>Bacillales</taxon>
        <taxon>Thermoactinomycetaceae</taxon>
        <taxon>Kroppenstedtia</taxon>
    </lineage>
</organism>
<evidence type="ECO:0000313" key="3">
    <source>
        <dbReference type="Proteomes" id="UP000617979"/>
    </source>
</evidence>
<accession>A0ABQ1FYS6</accession>
<dbReference type="InterPro" id="IPR014082">
    <property type="entry name" value="CRISPR-assoc_prot_Cas02710"/>
</dbReference>
<dbReference type="NCBIfam" id="TIGR02710">
    <property type="entry name" value="TIGR02710 family CRISPR-associated CARF protein"/>
    <property type="match status" value="1"/>
</dbReference>
<evidence type="ECO:0000313" key="2">
    <source>
        <dbReference type="EMBL" id="GGA34117.1"/>
    </source>
</evidence>
<comment type="caution">
    <text evidence="2">The sequence shown here is derived from an EMBL/GenBank/DDBJ whole genome shotgun (WGS) entry which is preliminary data.</text>
</comment>
<name>A0ABQ1FYS6_9BACL</name>
<reference evidence="3" key="1">
    <citation type="journal article" date="2019" name="Int. J. Syst. Evol. Microbiol.">
        <title>The Global Catalogue of Microorganisms (GCM) 10K type strain sequencing project: providing services to taxonomists for standard genome sequencing and annotation.</title>
        <authorList>
            <consortium name="The Broad Institute Genomics Platform"/>
            <consortium name="The Broad Institute Genome Sequencing Center for Infectious Disease"/>
            <person name="Wu L."/>
            <person name="Ma J."/>
        </authorList>
    </citation>
    <scope>NUCLEOTIDE SEQUENCE [LARGE SCALE GENOMIC DNA]</scope>
    <source>
        <strain evidence="3">CGMCC 1.12404</strain>
    </source>
</reference>
<dbReference type="Gene3D" id="3.40.50.10770">
    <property type="entry name" value="Hypothetical protein VC1899 like domain (Restriction endonuclease-like)"/>
    <property type="match status" value="1"/>
</dbReference>
<protein>
    <submittedName>
        <fullName evidence="2">TIGR02710 family CRISPR-associated protein</fullName>
    </submittedName>
</protein>
<dbReference type="Pfam" id="PF22205">
    <property type="entry name" value="Csm6_6H"/>
    <property type="match status" value="1"/>
</dbReference>
<dbReference type="InterPro" id="IPR054008">
    <property type="entry name" value="Csm6_6H"/>
</dbReference>
<dbReference type="Pfam" id="PF09670">
    <property type="entry name" value="Cas_Cas02710"/>
    <property type="match status" value="1"/>
</dbReference>
<dbReference type="Proteomes" id="UP000617979">
    <property type="component" value="Unassembled WGS sequence"/>
</dbReference>